<evidence type="ECO:0000313" key="3">
    <source>
        <dbReference type="Proteomes" id="UP000587070"/>
    </source>
</evidence>
<proteinExistence type="predicted"/>
<dbReference type="OrthoDB" id="9971809at2"/>
<feature type="transmembrane region" description="Helical" evidence="1">
    <location>
        <begin position="38"/>
        <end position="56"/>
    </location>
</feature>
<dbReference type="AlphaFoldDB" id="A0A840G6W8"/>
<keyword evidence="1" id="KW-1133">Transmembrane helix</keyword>
<gene>
    <name evidence="2" type="ORF">GGD90_001990</name>
</gene>
<keyword evidence="1" id="KW-0472">Membrane</keyword>
<evidence type="ECO:0000256" key="1">
    <source>
        <dbReference type="SAM" id="Phobius"/>
    </source>
</evidence>
<keyword evidence="3" id="KW-1185">Reference proteome</keyword>
<protein>
    <submittedName>
        <fullName evidence="2">Putative membrane protein</fullName>
    </submittedName>
</protein>
<feature type="transmembrane region" description="Helical" evidence="1">
    <location>
        <begin position="68"/>
        <end position="87"/>
    </location>
</feature>
<name>A0A840G6W8_RHOTE</name>
<evidence type="ECO:0000313" key="2">
    <source>
        <dbReference type="EMBL" id="MBB4247616.1"/>
    </source>
</evidence>
<organism evidence="2 3">
    <name type="scientific">Rhodocyclus tenuis</name>
    <name type="common">Rhodospirillum tenue</name>
    <dbReference type="NCBI Taxonomy" id="1066"/>
    <lineage>
        <taxon>Bacteria</taxon>
        <taxon>Pseudomonadati</taxon>
        <taxon>Pseudomonadota</taxon>
        <taxon>Betaproteobacteria</taxon>
        <taxon>Rhodocyclales</taxon>
        <taxon>Rhodocyclaceae</taxon>
        <taxon>Rhodocyclus</taxon>
    </lineage>
</organism>
<comment type="caution">
    <text evidence="2">The sequence shown here is derived from an EMBL/GenBank/DDBJ whole genome shotgun (WGS) entry which is preliminary data.</text>
</comment>
<sequence>MEPNPSPSVTQQANSIVLAFAVGTVCAVAVGWLWLNWMLPALLVSAFVILGGGRFLPKTPLWSMINSGIFFGTSVGVVVALPINLLYGNH</sequence>
<keyword evidence="1" id="KW-0812">Transmembrane</keyword>
<dbReference type="RefSeq" id="WP_153116517.1">
    <property type="nucleotide sequence ID" value="NZ_JACIGE010000006.1"/>
</dbReference>
<dbReference type="EMBL" id="JACIGE010000006">
    <property type="protein sequence ID" value="MBB4247616.1"/>
    <property type="molecule type" value="Genomic_DNA"/>
</dbReference>
<accession>A0A840G6W8</accession>
<reference evidence="2 3" key="1">
    <citation type="submission" date="2020-08" db="EMBL/GenBank/DDBJ databases">
        <title>Genome sequencing of Purple Non-Sulfur Bacteria from various extreme environments.</title>
        <authorList>
            <person name="Mayer M."/>
        </authorList>
    </citation>
    <scope>NUCLEOTIDE SEQUENCE [LARGE SCALE GENOMIC DNA]</scope>
    <source>
        <strain evidence="2 3">2761</strain>
    </source>
</reference>
<feature type="transmembrane region" description="Helical" evidence="1">
    <location>
        <begin position="12"/>
        <end position="32"/>
    </location>
</feature>
<dbReference type="Proteomes" id="UP000587070">
    <property type="component" value="Unassembled WGS sequence"/>
</dbReference>